<dbReference type="AlphaFoldDB" id="A0AAD6SB94"/>
<gene>
    <name evidence="3" type="ORF">C8F04DRAFT_1133585</name>
</gene>
<evidence type="ECO:0000313" key="3">
    <source>
        <dbReference type="EMBL" id="KAJ7023763.1"/>
    </source>
</evidence>
<accession>A0AAD6SB94</accession>
<sequence length="98" mass="10947">MARWTSDEDGSTTPSRHKFSLPSDDELLFKGGRFNLVFLLTLCHVLLVSFKTATLTSRDVFNPPVGGVAYGGEASMIHDNTLFGSEYDEERSKKDLFQ</sequence>
<protein>
    <recommendedName>
        <fullName evidence="5">Transmembrane protein</fullName>
    </recommendedName>
</protein>
<evidence type="ECO:0008006" key="5">
    <source>
        <dbReference type="Google" id="ProtNLM"/>
    </source>
</evidence>
<proteinExistence type="predicted"/>
<evidence type="ECO:0000313" key="4">
    <source>
        <dbReference type="Proteomes" id="UP001218188"/>
    </source>
</evidence>
<evidence type="ECO:0000256" key="1">
    <source>
        <dbReference type="SAM" id="MobiDB-lite"/>
    </source>
</evidence>
<feature type="transmembrane region" description="Helical" evidence="2">
    <location>
        <begin position="32"/>
        <end position="50"/>
    </location>
</feature>
<dbReference type="EMBL" id="JARJCM010000183">
    <property type="protein sequence ID" value="KAJ7023763.1"/>
    <property type="molecule type" value="Genomic_DNA"/>
</dbReference>
<keyword evidence="4" id="KW-1185">Reference proteome</keyword>
<organism evidence="3 4">
    <name type="scientific">Mycena alexandri</name>
    <dbReference type="NCBI Taxonomy" id="1745969"/>
    <lineage>
        <taxon>Eukaryota</taxon>
        <taxon>Fungi</taxon>
        <taxon>Dikarya</taxon>
        <taxon>Basidiomycota</taxon>
        <taxon>Agaricomycotina</taxon>
        <taxon>Agaricomycetes</taxon>
        <taxon>Agaricomycetidae</taxon>
        <taxon>Agaricales</taxon>
        <taxon>Marasmiineae</taxon>
        <taxon>Mycenaceae</taxon>
        <taxon>Mycena</taxon>
    </lineage>
</organism>
<keyword evidence="2" id="KW-0812">Transmembrane</keyword>
<keyword evidence="2" id="KW-0472">Membrane</keyword>
<comment type="caution">
    <text evidence="3">The sequence shown here is derived from an EMBL/GenBank/DDBJ whole genome shotgun (WGS) entry which is preliminary data.</text>
</comment>
<reference evidence="3" key="1">
    <citation type="submission" date="2023-03" db="EMBL/GenBank/DDBJ databases">
        <title>Massive genome expansion in bonnet fungi (Mycena s.s.) driven by repeated elements and novel gene families across ecological guilds.</title>
        <authorList>
            <consortium name="Lawrence Berkeley National Laboratory"/>
            <person name="Harder C.B."/>
            <person name="Miyauchi S."/>
            <person name="Viragh M."/>
            <person name="Kuo A."/>
            <person name="Thoen E."/>
            <person name="Andreopoulos B."/>
            <person name="Lu D."/>
            <person name="Skrede I."/>
            <person name="Drula E."/>
            <person name="Henrissat B."/>
            <person name="Morin E."/>
            <person name="Kohler A."/>
            <person name="Barry K."/>
            <person name="LaButti K."/>
            <person name="Morin E."/>
            <person name="Salamov A."/>
            <person name="Lipzen A."/>
            <person name="Mereny Z."/>
            <person name="Hegedus B."/>
            <person name="Baldrian P."/>
            <person name="Stursova M."/>
            <person name="Weitz H."/>
            <person name="Taylor A."/>
            <person name="Grigoriev I.V."/>
            <person name="Nagy L.G."/>
            <person name="Martin F."/>
            <person name="Kauserud H."/>
        </authorList>
    </citation>
    <scope>NUCLEOTIDE SEQUENCE</scope>
    <source>
        <strain evidence="3">CBHHK200</strain>
    </source>
</reference>
<name>A0AAD6SB94_9AGAR</name>
<evidence type="ECO:0000256" key="2">
    <source>
        <dbReference type="SAM" id="Phobius"/>
    </source>
</evidence>
<keyword evidence="2" id="KW-1133">Transmembrane helix</keyword>
<dbReference type="Proteomes" id="UP001218188">
    <property type="component" value="Unassembled WGS sequence"/>
</dbReference>
<feature type="region of interest" description="Disordered" evidence="1">
    <location>
        <begin position="1"/>
        <end position="22"/>
    </location>
</feature>